<dbReference type="PANTHER" id="PTHR33240">
    <property type="entry name" value="OS08G0508500 PROTEIN"/>
    <property type="match status" value="1"/>
</dbReference>
<dbReference type="EMBL" id="JACGWJ010000029">
    <property type="protein sequence ID" value="KAL0303243.1"/>
    <property type="molecule type" value="Genomic_DNA"/>
</dbReference>
<gene>
    <name evidence="1" type="ORF">Sradi_6192400</name>
</gene>
<name>A0AAW2K9W0_SESRA</name>
<evidence type="ECO:0000313" key="1">
    <source>
        <dbReference type="EMBL" id="KAL0303243.1"/>
    </source>
</evidence>
<sequence length="107" mass="12162">MPKSTMKKLDITLEDLSRGCLTIQGFNQETQQAIGMTRFNLTVGELKASTLFHVIDVITSYNLLLERSWLHENGVVPSTLHQCFKYIKNGEIVKVDANMKQFTKVES</sequence>
<protein>
    <submittedName>
        <fullName evidence="1">Uncharacterized protein</fullName>
    </submittedName>
</protein>
<proteinExistence type="predicted"/>
<dbReference type="AlphaFoldDB" id="A0AAW2K9W0"/>
<dbReference type="PANTHER" id="PTHR33240:SF15">
    <property type="entry name" value="GAG-PRO-LIKE PROTEIN"/>
    <property type="match status" value="1"/>
</dbReference>
<accession>A0AAW2K9W0</accession>
<reference evidence="1" key="2">
    <citation type="journal article" date="2024" name="Plant">
        <title>Genomic evolution and insights into agronomic trait innovations of Sesamum species.</title>
        <authorList>
            <person name="Miao H."/>
            <person name="Wang L."/>
            <person name="Qu L."/>
            <person name="Liu H."/>
            <person name="Sun Y."/>
            <person name="Le M."/>
            <person name="Wang Q."/>
            <person name="Wei S."/>
            <person name="Zheng Y."/>
            <person name="Lin W."/>
            <person name="Duan Y."/>
            <person name="Cao H."/>
            <person name="Xiong S."/>
            <person name="Wang X."/>
            <person name="Wei L."/>
            <person name="Li C."/>
            <person name="Ma Q."/>
            <person name="Ju M."/>
            <person name="Zhao R."/>
            <person name="Li G."/>
            <person name="Mu C."/>
            <person name="Tian Q."/>
            <person name="Mei H."/>
            <person name="Zhang T."/>
            <person name="Gao T."/>
            <person name="Zhang H."/>
        </authorList>
    </citation>
    <scope>NUCLEOTIDE SEQUENCE</scope>
    <source>
        <strain evidence="1">G02</strain>
    </source>
</reference>
<comment type="caution">
    <text evidence="1">The sequence shown here is derived from an EMBL/GenBank/DDBJ whole genome shotgun (WGS) entry which is preliminary data.</text>
</comment>
<organism evidence="1">
    <name type="scientific">Sesamum radiatum</name>
    <name type="common">Black benniseed</name>
    <dbReference type="NCBI Taxonomy" id="300843"/>
    <lineage>
        <taxon>Eukaryota</taxon>
        <taxon>Viridiplantae</taxon>
        <taxon>Streptophyta</taxon>
        <taxon>Embryophyta</taxon>
        <taxon>Tracheophyta</taxon>
        <taxon>Spermatophyta</taxon>
        <taxon>Magnoliopsida</taxon>
        <taxon>eudicotyledons</taxon>
        <taxon>Gunneridae</taxon>
        <taxon>Pentapetalae</taxon>
        <taxon>asterids</taxon>
        <taxon>lamiids</taxon>
        <taxon>Lamiales</taxon>
        <taxon>Pedaliaceae</taxon>
        <taxon>Sesamum</taxon>
    </lineage>
</organism>
<reference evidence="1" key="1">
    <citation type="submission" date="2020-06" db="EMBL/GenBank/DDBJ databases">
        <authorList>
            <person name="Li T."/>
            <person name="Hu X."/>
            <person name="Zhang T."/>
            <person name="Song X."/>
            <person name="Zhang H."/>
            <person name="Dai N."/>
            <person name="Sheng W."/>
            <person name="Hou X."/>
            <person name="Wei L."/>
        </authorList>
    </citation>
    <scope>NUCLEOTIDE SEQUENCE</scope>
    <source>
        <strain evidence="1">G02</strain>
        <tissue evidence="1">Leaf</tissue>
    </source>
</reference>